<dbReference type="GeneID" id="19270896"/>
<dbReference type="InterPro" id="IPR015943">
    <property type="entry name" value="WD40/YVTN_repeat-like_dom_sf"/>
</dbReference>
<name>W3XF07_PESFW</name>
<dbReference type="InterPro" id="IPR019775">
    <property type="entry name" value="WD40_repeat_CS"/>
</dbReference>
<dbReference type="Pfam" id="PF00400">
    <property type="entry name" value="WD40"/>
    <property type="match status" value="3"/>
</dbReference>
<evidence type="ECO:0000256" key="2">
    <source>
        <dbReference type="ARBA" id="ARBA00022737"/>
    </source>
</evidence>
<evidence type="ECO:0000313" key="4">
    <source>
        <dbReference type="EMBL" id="ETS84007.1"/>
    </source>
</evidence>
<evidence type="ECO:0000256" key="3">
    <source>
        <dbReference type="PROSITE-ProRule" id="PRU00221"/>
    </source>
</evidence>
<dbReference type="HOGENOM" id="CLU_038526_1_0_1"/>
<gene>
    <name evidence="4" type="ORF">PFICI_05883</name>
</gene>
<dbReference type="PRINTS" id="PR00320">
    <property type="entry name" value="GPROTEINBRPT"/>
</dbReference>
<dbReference type="OrthoDB" id="256303at2759"/>
<organism evidence="4 5">
    <name type="scientific">Pestalotiopsis fici (strain W106-1 / CGMCC3.15140)</name>
    <dbReference type="NCBI Taxonomy" id="1229662"/>
    <lineage>
        <taxon>Eukaryota</taxon>
        <taxon>Fungi</taxon>
        <taxon>Dikarya</taxon>
        <taxon>Ascomycota</taxon>
        <taxon>Pezizomycotina</taxon>
        <taxon>Sordariomycetes</taxon>
        <taxon>Xylariomycetidae</taxon>
        <taxon>Amphisphaeriales</taxon>
        <taxon>Sporocadaceae</taxon>
        <taxon>Pestalotiopsis</taxon>
    </lineage>
</organism>
<proteinExistence type="predicted"/>
<dbReference type="InParanoid" id="W3XF07"/>
<evidence type="ECO:0000313" key="5">
    <source>
        <dbReference type="Proteomes" id="UP000030651"/>
    </source>
</evidence>
<dbReference type="OMA" id="DGVFCFW"/>
<dbReference type="STRING" id="1229662.W3XF07"/>
<dbReference type="PROSITE" id="PS50294">
    <property type="entry name" value="WD_REPEATS_REGION"/>
    <property type="match status" value="1"/>
</dbReference>
<dbReference type="PROSITE" id="PS50082">
    <property type="entry name" value="WD_REPEATS_2"/>
    <property type="match status" value="2"/>
</dbReference>
<dbReference type="eggNOG" id="KOG0647">
    <property type="taxonomic scope" value="Eukaryota"/>
</dbReference>
<feature type="repeat" description="WD" evidence="3">
    <location>
        <begin position="107"/>
        <end position="152"/>
    </location>
</feature>
<sequence>MAYSRFGVADTTPASPPDATLTSDLEDTISALSWSPAANHLAAASWDGKVRIFEVAPSGSANGVAMLKADGPLLSCDWSKDGKMVLAGGADKKPHLLDCQSGQQITVGSHDAPIRSVRFVDLPNTSANIIATGSWDKTIKFWDIRQESPAVTLQCHDRVYAMDSKAQMLVAGTADIKMHLVDLAMPFRFSRTLDSPLKYQTRSVTAFPDGKGWGTVSIEGRCGMNAVDEKDPTGIDFTFRCHRGSPDAKRVTPVYAVNDVQFHPVHHVSFSTVGSDGTYNFWDRVAHARLRAYPNGGGSVGGSITSSAFNKDGDMFAYAVGYDWNQGHSKNTPQYPNKLMLHSVTEHDVTPKSKKK</sequence>
<dbReference type="KEGG" id="pfy:PFICI_05883"/>
<feature type="repeat" description="WD" evidence="3">
    <location>
        <begin position="22"/>
        <end position="55"/>
    </location>
</feature>
<dbReference type="PROSITE" id="PS00678">
    <property type="entry name" value="WD_REPEATS_1"/>
    <property type="match status" value="1"/>
</dbReference>
<dbReference type="InterPro" id="IPR020472">
    <property type="entry name" value="WD40_PAC1"/>
</dbReference>
<reference evidence="5" key="1">
    <citation type="journal article" date="2015" name="BMC Genomics">
        <title>Genomic and transcriptomic analysis of the endophytic fungus Pestalotiopsis fici reveals its lifestyle and high potential for synthesis of natural products.</title>
        <authorList>
            <person name="Wang X."/>
            <person name="Zhang X."/>
            <person name="Liu L."/>
            <person name="Xiang M."/>
            <person name="Wang W."/>
            <person name="Sun X."/>
            <person name="Che Y."/>
            <person name="Guo L."/>
            <person name="Liu G."/>
            <person name="Guo L."/>
            <person name="Wang C."/>
            <person name="Yin W.B."/>
            <person name="Stadler M."/>
            <person name="Zhang X."/>
            <person name="Liu X."/>
        </authorList>
    </citation>
    <scope>NUCLEOTIDE SEQUENCE [LARGE SCALE GENOMIC DNA]</scope>
    <source>
        <strain evidence="5">W106-1 / CGMCC3.15140</strain>
    </source>
</reference>
<keyword evidence="1 3" id="KW-0853">WD repeat</keyword>
<evidence type="ECO:0000256" key="1">
    <source>
        <dbReference type="ARBA" id="ARBA00022574"/>
    </source>
</evidence>
<dbReference type="SMART" id="SM00320">
    <property type="entry name" value="WD40"/>
    <property type="match status" value="4"/>
</dbReference>
<dbReference type="InterPro" id="IPR036322">
    <property type="entry name" value="WD40_repeat_dom_sf"/>
</dbReference>
<dbReference type="AlphaFoldDB" id="W3XF07"/>
<keyword evidence="5" id="KW-1185">Reference proteome</keyword>
<protein>
    <submittedName>
        <fullName evidence="4">Uncharacterized protein</fullName>
    </submittedName>
</protein>
<dbReference type="Proteomes" id="UP000030651">
    <property type="component" value="Unassembled WGS sequence"/>
</dbReference>
<dbReference type="SUPFAM" id="SSF50978">
    <property type="entry name" value="WD40 repeat-like"/>
    <property type="match status" value="1"/>
</dbReference>
<accession>W3XF07</accession>
<dbReference type="InterPro" id="IPR001680">
    <property type="entry name" value="WD40_rpt"/>
</dbReference>
<dbReference type="PANTHER" id="PTHR10971">
    <property type="entry name" value="MRNA EXPORT FACTOR AND BUB3"/>
    <property type="match status" value="1"/>
</dbReference>
<dbReference type="RefSeq" id="XP_007832655.1">
    <property type="nucleotide sequence ID" value="XM_007834464.1"/>
</dbReference>
<dbReference type="EMBL" id="KI912111">
    <property type="protein sequence ID" value="ETS84007.1"/>
    <property type="molecule type" value="Genomic_DNA"/>
</dbReference>
<dbReference type="Gene3D" id="2.130.10.10">
    <property type="entry name" value="YVTN repeat-like/Quinoprotein amine dehydrogenase"/>
    <property type="match status" value="1"/>
</dbReference>
<keyword evidence="2" id="KW-0677">Repeat</keyword>